<dbReference type="EMBL" id="QMIG01000001">
    <property type="protein sequence ID" value="RAW18710.1"/>
    <property type="molecule type" value="Genomic_DNA"/>
</dbReference>
<evidence type="ECO:0000313" key="10">
    <source>
        <dbReference type="Proteomes" id="UP000250462"/>
    </source>
</evidence>
<name>A0A329R2B1_9ACTN</name>
<gene>
    <name evidence="9" type="ORF">DPM12_01145</name>
</gene>
<dbReference type="InterPro" id="IPR000515">
    <property type="entry name" value="MetI-like"/>
</dbReference>
<feature type="transmembrane region" description="Helical" evidence="7">
    <location>
        <begin position="129"/>
        <end position="151"/>
    </location>
</feature>
<dbReference type="PANTHER" id="PTHR32243">
    <property type="entry name" value="MALTOSE TRANSPORT SYSTEM PERMEASE-RELATED"/>
    <property type="match status" value="1"/>
</dbReference>
<feature type="transmembrane region" description="Helical" evidence="7">
    <location>
        <begin position="160"/>
        <end position="182"/>
    </location>
</feature>
<evidence type="ECO:0000256" key="1">
    <source>
        <dbReference type="ARBA" id="ARBA00004651"/>
    </source>
</evidence>
<dbReference type="Pfam" id="PF00528">
    <property type="entry name" value="BPD_transp_1"/>
    <property type="match status" value="1"/>
</dbReference>
<evidence type="ECO:0000259" key="8">
    <source>
        <dbReference type="PROSITE" id="PS50928"/>
    </source>
</evidence>
<keyword evidence="4 7" id="KW-0812">Transmembrane</keyword>
<feature type="transmembrane region" description="Helical" evidence="7">
    <location>
        <begin position="296"/>
        <end position="316"/>
    </location>
</feature>
<dbReference type="AlphaFoldDB" id="A0A329R2B1"/>
<sequence>MGHGCGARHGPVLHIDRHHDRLHQVDPRGGADLMTSSLTPATASGSGPHYKTAGQVRRRKLASRIMIYVAAIAVGLFAIFPLYWMAITAIKPQEEIITPDPVWWPSELVWDRFPQVIDRGFGRYLRNSLIVTLGTTAIGLVVATLAGYALARFRIPLRKYLALIVLATQLFPVVVLLIPLFIVMRNFGLTGSLWGLIVAYLAFITPLMIWILRGFFLSVPNEMEEAALIDGCTRFGAMRRVVLPLAGPGIAAVSIFAWIAAWNEFLFALTFVRNESLRTLPVGLAFFVEQERVDHGAIMAGSLLFTLPVVVFFLFVHKRLTTGLVAGAVKG</sequence>
<keyword evidence="5 7" id="KW-1133">Transmembrane helix</keyword>
<feature type="transmembrane region" description="Helical" evidence="7">
    <location>
        <begin position="194"/>
        <end position="220"/>
    </location>
</feature>
<evidence type="ECO:0000313" key="9">
    <source>
        <dbReference type="EMBL" id="RAW18710.1"/>
    </source>
</evidence>
<dbReference type="PROSITE" id="PS50928">
    <property type="entry name" value="ABC_TM1"/>
    <property type="match status" value="1"/>
</dbReference>
<comment type="subcellular location">
    <subcellularLocation>
        <location evidence="1 7">Cell membrane</location>
        <topology evidence="1 7">Multi-pass membrane protein</topology>
    </subcellularLocation>
</comment>
<dbReference type="InterPro" id="IPR035906">
    <property type="entry name" value="MetI-like_sf"/>
</dbReference>
<evidence type="ECO:0000256" key="2">
    <source>
        <dbReference type="ARBA" id="ARBA00022448"/>
    </source>
</evidence>
<protein>
    <submittedName>
        <fullName evidence="9">Carbohydrate ABC transporter permease</fullName>
    </submittedName>
</protein>
<keyword evidence="6 7" id="KW-0472">Membrane</keyword>
<keyword evidence="2 7" id="KW-0813">Transport</keyword>
<dbReference type="Proteomes" id="UP000250462">
    <property type="component" value="Unassembled WGS sequence"/>
</dbReference>
<evidence type="ECO:0000256" key="5">
    <source>
        <dbReference type="ARBA" id="ARBA00022989"/>
    </source>
</evidence>
<evidence type="ECO:0000256" key="7">
    <source>
        <dbReference type="RuleBase" id="RU363032"/>
    </source>
</evidence>
<keyword evidence="10" id="KW-1185">Reference proteome</keyword>
<dbReference type="CDD" id="cd06261">
    <property type="entry name" value="TM_PBP2"/>
    <property type="match status" value="1"/>
</dbReference>
<dbReference type="Gene3D" id="1.10.3720.10">
    <property type="entry name" value="MetI-like"/>
    <property type="match status" value="1"/>
</dbReference>
<organism evidence="9 10">
    <name type="scientific">Phytoactinopolyspora halophila</name>
    <dbReference type="NCBI Taxonomy" id="1981511"/>
    <lineage>
        <taxon>Bacteria</taxon>
        <taxon>Bacillati</taxon>
        <taxon>Actinomycetota</taxon>
        <taxon>Actinomycetes</taxon>
        <taxon>Jiangellales</taxon>
        <taxon>Jiangellaceae</taxon>
        <taxon>Phytoactinopolyspora</taxon>
    </lineage>
</organism>
<feature type="transmembrane region" description="Helical" evidence="7">
    <location>
        <begin position="65"/>
        <end position="84"/>
    </location>
</feature>
<evidence type="ECO:0000256" key="6">
    <source>
        <dbReference type="ARBA" id="ARBA00023136"/>
    </source>
</evidence>
<keyword evidence="3" id="KW-1003">Cell membrane</keyword>
<dbReference type="InterPro" id="IPR050901">
    <property type="entry name" value="BP-dep_ABC_trans_perm"/>
</dbReference>
<dbReference type="GO" id="GO:0055085">
    <property type="term" value="P:transmembrane transport"/>
    <property type="evidence" value="ECO:0007669"/>
    <property type="project" value="InterPro"/>
</dbReference>
<proteinExistence type="inferred from homology"/>
<feature type="domain" description="ABC transmembrane type-1" evidence="8">
    <location>
        <begin position="125"/>
        <end position="316"/>
    </location>
</feature>
<comment type="similarity">
    <text evidence="7">Belongs to the binding-protein-dependent transport system permease family.</text>
</comment>
<dbReference type="SUPFAM" id="SSF161098">
    <property type="entry name" value="MetI-like"/>
    <property type="match status" value="1"/>
</dbReference>
<reference evidence="9 10" key="1">
    <citation type="submission" date="2018-06" db="EMBL/GenBank/DDBJ databases">
        <title>Phytoactinopolyspora halophila sp. nov., a novel halophilic actinomycete isolated from a saline soil in China.</title>
        <authorList>
            <person name="Tang S.-K."/>
        </authorList>
    </citation>
    <scope>NUCLEOTIDE SEQUENCE [LARGE SCALE GENOMIC DNA]</scope>
    <source>
        <strain evidence="9 10">YIM 96934</strain>
    </source>
</reference>
<evidence type="ECO:0000256" key="4">
    <source>
        <dbReference type="ARBA" id="ARBA00022692"/>
    </source>
</evidence>
<accession>A0A329R2B1</accession>
<comment type="caution">
    <text evidence="9">The sequence shown here is derived from an EMBL/GenBank/DDBJ whole genome shotgun (WGS) entry which is preliminary data.</text>
</comment>
<dbReference type="PANTHER" id="PTHR32243:SF18">
    <property type="entry name" value="INNER MEMBRANE ABC TRANSPORTER PERMEASE PROTEIN YCJP"/>
    <property type="match status" value="1"/>
</dbReference>
<dbReference type="GO" id="GO:0005886">
    <property type="term" value="C:plasma membrane"/>
    <property type="evidence" value="ECO:0007669"/>
    <property type="project" value="UniProtKB-SubCell"/>
</dbReference>
<evidence type="ECO:0000256" key="3">
    <source>
        <dbReference type="ARBA" id="ARBA00022475"/>
    </source>
</evidence>
<feature type="transmembrane region" description="Helical" evidence="7">
    <location>
        <begin position="241"/>
        <end position="261"/>
    </location>
</feature>